<dbReference type="KEGG" id="spu:115920165"/>
<dbReference type="RefSeq" id="XP_030831043.1">
    <property type="nucleotide sequence ID" value="XM_030975183.1"/>
</dbReference>
<reference evidence="10" key="1">
    <citation type="submission" date="2015-02" db="EMBL/GenBank/DDBJ databases">
        <title>Genome sequencing for Strongylocentrotus purpuratus.</title>
        <authorList>
            <person name="Murali S."/>
            <person name="Liu Y."/>
            <person name="Vee V."/>
            <person name="English A."/>
            <person name="Wang M."/>
            <person name="Skinner E."/>
            <person name="Han Y."/>
            <person name="Muzny D.M."/>
            <person name="Worley K.C."/>
            <person name="Gibbs R.A."/>
        </authorList>
    </citation>
    <scope>NUCLEOTIDE SEQUENCE</scope>
</reference>
<evidence type="ECO:0000256" key="4">
    <source>
        <dbReference type="ARBA" id="ARBA00022723"/>
    </source>
</evidence>
<dbReference type="EnsemblMetazoa" id="XM_030975183">
    <property type="protein sequence ID" value="XP_030831043"/>
    <property type="gene ID" value="LOC115920165"/>
</dbReference>
<keyword evidence="7" id="KW-0503">Monooxygenase</keyword>
<dbReference type="AlphaFoldDB" id="A0A7M7N665"/>
<dbReference type="FunFam" id="1.10.630.10:FF:000006">
    <property type="entry name" value="Cytochrome P450 302a1, mitochondrial"/>
    <property type="match status" value="1"/>
</dbReference>
<dbReference type="OrthoDB" id="3945418at2759"/>
<dbReference type="PRINTS" id="PR00385">
    <property type="entry name" value="P450"/>
</dbReference>
<keyword evidence="6 8" id="KW-0408">Iron</keyword>
<dbReference type="GO" id="GO:0004497">
    <property type="term" value="F:monooxygenase activity"/>
    <property type="evidence" value="ECO:0007669"/>
    <property type="project" value="UniProtKB-KW"/>
</dbReference>
<dbReference type="GO" id="GO:0005506">
    <property type="term" value="F:iron ion binding"/>
    <property type="evidence" value="ECO:0007669"/>
    <property type="project" value="InterPro"/>
</dbReference>
<evidence type="ECO:0000256" key="5">
    <source>
        <dbReference type="ARBA" id="ARBA00023002"/>
    </source>
</evidence>
<evidence type="ECO:0000256" key="1">
    <source>
        <dbReference type="ARBA" id="ARBA00001971"/>
    </source>
</evidence>
<reference evidence="9" key="2">
    <citation type="submission" date="2021-01" db="UniProtKB">
        <authorList>
            <consortium name="EnsemblMetazoa"/>
        </authorList>
    </citation>
    <scope>IDENTIFICATION</scope>
</reference>
<dbReference type="Proteomes" id="UP000007110">
    <property type="component" value="Unassembled WGS sequence"/>
</dbReference>
<evidence type="ECO:0000256" key="8">
    <source>
        <dbReference type="PIRSR" id="PIRSR602401-1"/>
    </source>
</evidence>
<keyword evidence="10" id="KW-1185">Reference proteome</keyword>
<accession>A0A7M7N665</accession>
<dbReference type="InterPro" id="IPR002401">
    <property type="entry name" value="Cyt_P450_E_grp-I"/>
</dbReference>
<dbReference type="Pfam" id="PF00067">
    <property type="entry name" value="p450"/>
    <property type="match status" value="1"/>
</dbReference>
<dbReference type="PRINTS" id="PR00463">
    <property type="entry name" value="EP450I"/>
</dbReference>
<dbReference type="InterPro" id="IPR050479">
    <property type="entry name" value="CYP11_CYP27_families"/>
</dbReference>
<evidence type="ECO:0008006" key="11">
    <source>
        <dbReference type="Google" id="ProtNLM"/>
    </source>
</evidence>
<evidence type="ECO:0000313" key="10">
    <source>
        <dbReference type="Proteomes" id="UP000007110"/>
    </source>
</evidence>
<evidence type="ECO:0000256" key="3">
    <source>
        <dbReference type="ARBA" id="ARBA00022617"/>
    </source>
</evidence>
<keyword evidence="5" id="KW-0560">Oxidoreductase</keyword>
<dbReference type="OMA" id="HTTEMRT"/>
<evidence type="ECO:0000313" key="9">
    <source>
        <dbReference type="EnsemblMetazoa" id="XP_030831043"/>
    </source>
</evidence>
<dbReference type="PANTHER" id="PTHR24279:SF120">
    <property type="entry name" value="CYTOCHROME P450"/>
    <property type="match status" value="1"/>
</dbReference>
<organism evidence="9 10">
    <name type="scientific">Strongylocentrotus purpuratus</name>
    <name type="common">Purple sea urchin</name>
    <dbReference type="NCBI Taxonomy" id="7668"/>
    <lineage>
        <taxon>Eukaryota</taxon>
        <taxon>Metazoa</taxon>
        <taxon>Echinodermata</taxon>
        <taxon>Eleutherozoa</taxon>
        <taxon>Echinozoa</taxon>
        <taxon>Echinoidea</taxon>
        <taxon>Euechinoidea</taxon>
        <taxon>Echinacea</taxon>
        <taxon>Camarodonta</taxon>
        <taxon>Echinidea</taxon>
        <taxon>Strongylocentrotidae</taxon>
        <taxon>Strongylocentrotus</taxon>
    </lineage>
</organism>
<proteinExistence type="inferred from homology"/>
<dbReference type="InterPro" id="IPR036396">
    <property type="entry name" value="Cyt_P450_sf"/>
</dbReference>
<evidence type="ECO:0000256" key="2">
    <source>
        <dbReference type="ARBA" id="ARBA00010617"/>
    </source>
</evidence>
<evidence type="ECO:0000256" key="7">
    <source>
        <dbReference type="ARBA" id="ARBA00023033"/>
    </source>
</evidence>
<comment type="cofactor">
    <cofactor evidence="1 8">
        <name>heme</name>
        <dbReference type="ChEBI" id="CHEBI:30413"/>
    </cofactor>
</comment>
<comment type="similarity">
    <text evidence="2">Belongs to the cytochrome P450 family.</text>
</comment>
<feature type="binding site" description="axial binding residue" evidence="8">
    <location>
        <position position="463"/>
    </location>
    <ligand>
        <name>heme</name>
        <dbReference type="ChEBI" id="CHEBI:30413"/>
    </ligand>
    <ligandPart>
        <name>Fe</name>
        <dbReference type="ChEBI" id="CHEBI:18248"/>
    </ligandPart>
</feature>
<dbReference type="GO" id="GO:0016705">
    <property type="term" value="F:oxidoreductase activity, acting on paired donors, with incorporation or reduction of molecular oxygen"/>
    <property type="evidence" value="ECO:0007669"/>
    <property type="project" value="InterPro"/>
</dbReference>
<dbReference type="InParanoid" id="A0A7M7N665"/>
<dbReference type="SUPFAM" id="SSF48264">
    <property type="entry name" value="Cytochrome P450"/>
    <property type="match status" value="1"/>
</dbReference>
<dbReference type="PANTHER" id="PTHR24279">
    <property type="entry name" value="CYTOCHROME P450"/>
    <property type="match status" value="1"/>
</dbReference>
<keyword evidence="3 8" id="KW-0349">Heme</keyword>
<dbReference type="InterPro" id="IPR001128">
    <property type="entry name" value="Cyt_P450"/>
</dbReference>
<name>A0A7M7N665_STRPU</name>
<dbReference type="Gene3D" id="1.10.630.10">
    <property type="entry name" value="Cytochrome P450"/>
    <property type="match status" value="1"/>
</dbReference>
<dbReference type="CDD" id="cd11054">
    <property type="entry name" value="CYP24A1-like"/>
    <property type="match status" value="1"/>
</dbReference>
<evidence type="ECO:0000256" key="6">
    <source>
        <dbReference type="ARBA" id="ARBA00023004"/>
    </source>
</evidence>
<sequence>MLPASVGRTSACRMASMAQQILHRHVGTMVTSEHLEDAKPYDEIPGPKGVPFFGSLFDYTGLGPYKLDKLHEATVDRFRNFGPIFKETLAGVTHVHIIDPTDVRELFRNEGRSPKRTPIDAMVKYRRTRKRHIGMANTEGEEWQRLRKPVQHLLMKPQSVYAYIPIMEECADDFVTLMKETQDVESQEVPEFNHKMQRWTLESVCAIVFDTRMGCLNTGLDNNPEALDMIVSVSNFFDSLKDLTFSFPFWKFGITTKAWTKFTEAQDYFFGMSKKYATIALDRMKAAVGTSTQSESEGTFLECLLARRDFDIDSLCDLMNDLMIAAVETTASTLAFNLYCLAKNPEVQERVFQEINQAIPPGTKITAQSLQNLPYLKACIKETVRVFPTVDGTNRIPSREIALAGYRIPPDTIVRIHCIAGLMEEYFPSPEKFKPERWLRGDAECENIDPYLILPFGYGSRMCTGRRMAEQDLYIMLIKIVQNFKIEWHHEEDMELIFRLTNVPDRPAQFRFVSRT</sequence>
<dbReference type="GeneID" id="115920165"/>
<dbReference type="GO" id="GO:0020037">
    <property type="term" value="F:heme binding"/>
    <property type="evidence" value="ECO:0007669"/>
    <property type="project" value="InterPro"/>
</dbReference>
<keyword evidence="4 8" id="KW-0479">Metal-binding</keyword>
<protein>
    <recommendedName>
        <fullName evidence="11">Cytochrome P450</fullName>
    </recommendedName>
</protein>